<dbReference type="Gene3D" id="1.20.970.30">
    <property type="entry name" value="eIF4G, eIF4E-binding domain"/>
    <property type="match status" value="1"/>
</dbReference>
<sequence length="1047" mass="116481">MGESTPEQQQQQQPSQVPAQAPAQGQSQQQHHAVEENTTGSPQKNSGGAGFSKSPRNPKYDSRRNSRPYNQRGGNSNNGSSSTGKHFQKYNQPAYGVHAGYVPNYGLADYNPLYYNQYQQQQQMYAAAYQTPVSQNYVAPLVTPATVSGKPAKVEITNKSGEHIDISSIAHSHPHSNARSIPVVSPAASGSASNSASASPAVKLQSPAVVPAAASSASASASPAPIPNGKEQSPAKTEEPKKDTLIVNDFLEQVKRRKAALAAKKASGGKSTPQPEAVAAAKEEDAKVESQEKEETAPAESTETAAAVEKEATPEVSKEATPTPAPEPKPLTLAEKLKLKRMKAAEQAQAEEPKKEEPTTEEAKVEEPKTEEAKVEEPKVEEPKAEEPKAEEPKAEEAKVEEPKVEEAKVEEAKVEEAKAEEAKAEEAKAEEAKAEEAKAEEAKAEEPKVEEAAAEEVKAEEEPKAEETTAEEEPKAEEATAEEATSEEPKAEEETPAPVQDNDNDKITMTEFLKKLHEVSPVDDIYSFQYPSDITPPNDRYKKAKVKYTYGPDFLYQFKDKVNVKYDPEWMAEMSSKIVIPPRQQGSVGRGGDDRFSKGKVGSLRGEGRSNSRSNSKRKSKKDDRRSNRSYTSRKDRERIREEEPEEPKVEIEVAPLVPSANRWVPKSKMKKAEVKLAPDGTEIYDAEDVSRKMKSLLNKLTLEMFEPISDDIMKIANQSKWQEKGETLKIVIEQIFYKACDEPYWSSMYAQLCGKVVKDLDDSIKDSETPDKTGSHLVLHYLVQRCQEEFQKGWTDKLPTNEDGSPLKPELMSDEYYKMAAAKRRGLGLVRFIGFLYRSNLLTSRMVFFCFKRLMKDIQNSPTEDTLESVCELLETIGEQFENARIQVTADAVIEGSSLLDTLFEQIKDVIKTGEISSRIKFKLLDIVELREKKNWNSSKKNDGPKTIAQIHEEEALKRAMEERERENNRHGSKGGSRRMNSERNSSRRDFAPQHSHNSNRDGFQTTRSSSMRYNEPKKEEQAQTPSKSPGVANMFDALMDAEDD</sequence>
<feature type="compositionally biased region" description="Basic and acidic residues" evidence="4">
    <location>
        <begin position="622"/>
        <end position="650"/>
    </location>
</feature>
<feature type="region of interest" description="Disordered" evidence="4">
    <location>
        <begin position="1"/>
        <end position="89"/>
    </location>
</feature>
<dbReference type="SMART" id="SM00543">
    <property type="entry name" value="MIF4G"/>
    <property type="match status" value="1"/>
</dbReference>
<proteinExistence type="inferred from homology"/>
<evidence type="ECO:0000256" key="3">
    <source>
        <dbReference type="ARBA" id="ARBA00022917"/>
    </source>
</evidence>
<dbReference type="InterPro" id="IPR016024">
    <property type="entry name" value="ARM-type_fold"/>
</dbReference>
<dbReference type="InterPro" id="IPR022745">
    <property type="entry name" value="eIF4G1_eIF4E-bd"/>
</dbReference>
<feature type="compositionally biased region" description="Basic and acidic residues" evidence="4">
    <location>
        <begin position="982"/>
        <end position="994"/>
    </location>
</feature>
<dbReference type="Gene3D" id="1.25.40.180">
    <property type="match status" value="1"/>
</dbReference>
<evidence type="ECO:0000313" key="7">
    <source>
        <dbReference type="Proteomes" id="UP000422736"/>
    </source>
</evidence>
<feature type="compositionally biased region" description="Low complexity" evidence="4">
    <location>
        <begin position="73"/>
        <end position="82"/>
    </location>
</feature>
<accession>A0ABX6F243</accession>
<dbReference type="InterPro" id="IPR036211">
    <property type="entry name" value="eIF4G_eIF4E-bd_sf"/>
</dbReference>
<evidence type="ECO:0000259" key="5">
    <source>
        <dbReference type="SMART" id="SM00543"/>
    </source>
</evidence>
<evidence type="ECO:0000256" key="2">
    <source>
        <dbReference type="ARBA" id="ARBA00022540"/>
    </source>
</evidence>
<keyword evidence="3" id="KW-0648">Protein biosynthesis</keyword>
<feature type="domain" description="MIF4G" evidence="5">
    <location>
        <begin position="692"/>
        <end position="936"/>
    </location>
</feature>
<feature type="compositionally biased region" description="Polar residues" evidence="4">
    <location>
        <begin position="36"/>
        <end position="46"/>
    </location>
</feature>
<dbReference type="Pfam" id="PF02854">
    <property type="entry name" value="MIF4G"/>
    <property type="match status" value="1"/>
</dbReference>
<feature type="compositionally biased region" description="Low complexity" evidence="4">
    <location>
        <begin position="180"/>
        <end position="197"/>
    </location>
</feature>
<feature type="compositionally biased region" description="Polar residues" evidence="4">
    <location>
        <begin position="997"/>
        <end position="1015"/>
    </location>
</feature>
<gene>
    <name evidence="6" type="primary">TIF4632</name>
    <name evidence="6" type="ORF">FIM1_3236</name>
</gene>
<comment type="similarity">
    <text evidence="1">Belongs to the eukaryotic initiation factor 4G family.</text>
</comment>
<evidence type="ECO:0000256" key="1">
    <source>
        <dbReference type="ARBA" id="ARBA00005775"/>
    </source>
</evidence>
<feature type="region of interest" description="Disordered" evidence="4">
    <location>
        <begin position="582"/>
        <end position="650"/>
    </location>
</feature>
<feature type="compositionally biased region" description="Basic and acidic residues" evidence="4">
    <location>
        <begin position="961"/>
        <end position="972"/>
    </location>
</feature>
<dbReference type="GO" id="GO:0003743">
    <property type="term" value="F:translation initiation factor activity"/>
    <property type="evidence" value="ECO:0007669"/>
    <property type="project" value="UniProtKB-KW"/>
</dbReference>
<feature type="compositionally biased region" description="Basic and acidic residues" evidence="4">
    <location>
        <begin position="308"/>
        <end position="318"/>
    </location>
</feature>
<organism evidence="6 7">
    <name type="scientific">Kluyveromyces marxianus</name>
    <name type="common">Yeast</name>
    <name type="synonym">Candida kefyr</name>
    <dbReference type="NCBI Taxonomy" id="4911"/>
    <lineage>
        <taxon>Eukaryota</taxon>
        <taxon>Fungi</taxon>
        <taxon>Dikarya</taxon>
        <taxon>Ascomycota</taxon>
        <taxon>Saccharomycotina</taxon>
        <taxon>Saccharomycetes</taxon>
        <taxon>Saccharomycetales</taxon>
        <taxon>Saccharomycetaceae</taxon>
        <taxon>Kluyveromyces</taxon>
    </lineage>
</organism>
<keyword evidence="7" id="KW-1185">Reference proteome</keyword>
<evidence type="ECO:0000256" key="4">
    <source>
        <dbReference type="SAM" id="MobiDB-lite"/>
    </source>
</evidence>
<name>A0ABX6F243_KLUMA</name>
<dbReference type="SUPFAM" id="SSF48371">
    <property type="entry name" value="ARM repeat"/>
    <property type="match status" value="1"/>
</dbReference>
<dbReference type="InterPro" id="IPR003890">
    <property type="entry name" value="MIF4G-like_typ-3"/>
</dbReference>
<protein>
    <submittedName>
        <fullName evidence="6">Eukaryotic initiation factor 4F subunit p150</fullName>
    </submittedName>
</protein>
<dbReference type="PANTHER" id="PTHR23253">
    <property type="entry name" value="EUKARYOTIC TRANSLATION INITIATION FACTOR 4 GAMMA"/>
    <property type="match status" value="1"/>
</dbReference>
<feature type="region of interest" description="Disordered" evidence="4">
    <location>
        <begin position="961"/>
        <end position="1047"/>
    </location>
</feature>
<dbReference type="PANTHER" id="PTHR23253:SF9">
    <property type="entry name" value="EUKARYOTIC TRANSLATION INITIATION FACTOR 4 GAMMA 2"/>
    <property type="match status" value="1"/>
</dbReference>
<reference evidence="6 7" key="1">
    <citation type="submission" date="2016-03" db="EMBL/GenBank/DDBJ databases">
        <title>How can Kluyveromyces marxianus grow so fast - potential evolutionary course in Saccharomyces Complex revealed by comparative genomics.</title>
        <authorList>
            <person name="Mo W."/>
            <person name="Lu W."/>
            <person name="Yang X."/>
            <person name="Qi J."/>
            <person name="Lv H."/>
        </authorList>
    </citation>
    <scope>NUCLEOTIDE SEQUENCE [LARGE SCALE GENOMIC DNA]</scope>
    <source>
        <strain evidence="6 7">FIM1</strain>
    </source>
</reference>
<dbReference type="EMBL" id="CP015058">
    <property type="protein sequence ID" value="QGN16523.1"/>
    <property type="molecule type" value="Genomic_DNA"/>
</dbReference>
<feature type="compositionally biased region" description="Low complexity" evidence="4">
    <location>
        <begin position="298"/>
        <end position="307"/>
    </location>
</feature>
<feature type="compositionally biased region" description="Low complexity" evidence="4">
    <location>
        <begin position="260"/>
        <end position="280"/>
    </location>
</feature>
<dbReference type="Pfam" id="PF12152">
    <property type="entry name" value="eIF_4G1"/>
    <property type="match status" value="1"/>
</dbReference>
<feature type="compositionally biased region" description="Low complexity" evidence="4">
    <location>
        <begin position="1"/>
        <end position="31"/>
    </location>
</feature>
<evidence type="ECO:0000313" key="6">
    <source>
        <dbReference type="EMBL" id="QGN16523.1"/>
    </source>
</evidence>
<dbReference type="SUPFAM" id="SSF101489">
    <property type="entry name" value="Eukaryotic initiation factor 4f subunit eIF4g, eIF4e-binding domain"/>
    <property type="match status" value="1"/>
</dbReference>
<dbReference type="Proteomes" id="UP000422736">
    <property type="component" value="Chromosome 5"/>
</dbReference>
<feature type="region of interest" description="Disordered" evidence="4">
    <location>
        <begin position="217"/>
        <end position="509"/>
    </location>
</feature>
<feature type="compositionally biased region" description="Basic and acidic residues" evidence="4">
    <location>
        <begin position="281"/>
        <end position="296"/>
    </location>
</feature>
<keyword evidence="2 6" id="KW-0396">Initiation factor</keyword>
<feature type="region of interest" description="Disordered" evidence="4">
    <location>
        <begin position="172"/>
        <end position="197"/>
    </location>
</feature>
<feature type="compositionally biased region" description="Basic and acidic residues" evidence="4">
    <location>
        <begin position="351"/>
        <end position="479"/>
    </location>
</feature>